<name>A0ABX7VMU4_9BACI</name>
<dbReference type="RefSeq" id="WP_209366740.1">
    <property type="nucleotide sequence ID" value="NZ_CP046956.1"/>
</dbReference>
<accession>A0ABX7VMU4</accession>
<reference evidence="2 3" key="1">
    <citation type="submission" date="2019-12" db="EMBL/GenBank/DDBJ databases">
        <title>The whole genome sequencing of a strain isolated from a Mars analog, Dalangtan Playa.</title>
        <authorList>
            <person name="Huang T."/>
        </authorList>
    </citation>
    <scope>NUCLEOTIDE SEQUENCE [LARGE SCALE GENOMIC DNA]</scope>
    <source>
        <strain evidence="2 3">DP4-553-S</strain>
    </source>
</reference>
<evidence type="ECO:0008006" key="4">
    <source>
        <dbReference type="Google" id="ProtNLM"/>
    </source>
</evidence>
<dbReference type="Proteomes" id="UP000665043">
    <property type="component" value="Chromosome"/>
</dbReference>
<sequence>MKEYGEPLFTHGDLNDHLRNSKKEIKDKIYANEENYILNVGESQFIDYMVSQYEKEQLQVYTNDGEVEEREEVVPAEYFQNPALIGLRGGGDVRASVYYYSIPYSGDSYLLRMRPSKFLLVTLYARIGSNKLTTKLISFDGNIDSVNNEIMSFNQRLEEYIQNVNNDLAPYNNSLRNYIGQIFHQRKQEILEKRDKQEKLIVPIKRSSEDSGSYTAPTPNLKKKIEPKPIVPSDKQYETYPTLANGDYLDILKNINGTGKALERKPSVYAEKDEETLRDHFLMNLEPVFEGSATGETFNQKGKTDILLRHDGNNIFISECKFWKGEKSLLLTIDQLLSYLTWRDSKTAIIMFVRNNDFSSIVNKAKEAMNKHSCFLKEETQKDETWFNYTFHMEGDKNKEIKVALLLYHMKPK</sequence>
<keyword evidence="3" id="KW-1185">Reference proteome</keyword>
<protein>
    <recommendedName>
        <fullName evidence="4">Restriction endonuclease</fullName>
    </recommendedName>
</protein>
<evidence type="ECO:0000313" key="2">
    <source>
        <dbReference type="EMBL" id="QTM98152.1"/>
    </source>
</evidence>
<gene>
    <name evidence="2" type="ORF">ERJ70_01795</name>
</gene>
<evidence type="ECO:0000256" key="1">
    <source>
        <dbReference type="SAM" id="MobiDB-lite"/>
    </source>
</evidence>
<feature type="region of interest" description="Disordered" evidence="1">
    <location>
        <begin position="206"/>
        <end position="227"/>
    </location>
</feature>
<organism evidence="2 3">
    <name type="scientific">Sediminibacillus dalangtanensis</name>
    <dbReference type="NCBI Taxonomy" id="2729421"/>
    <lineage>
        <taxon>Bacteria</taxon>
        <taxon>Bacillati</taxon>
        <taxon>Bacillota</taxon>
        <taxon>Bacilli</taxon>
        <taxon>Bacillales</taxon>
        <taxon>Bacillaceae</taxon>
        <taxon>Sediminibacillus</taxon>
    </lineage>
</organism>
<evidence type="ECO:0000313" key="3">
    <source>
        <dbReference type="Proteomes" id="UP000665043"/>
    </source>
</evidence>
<dbReference type="EMBL" id="CP046956">
    <property type="protein sequence ID" value="QTM98152.1"/>
    <property type="molecule type" value="Genomic_DNA"/>
</dbReference>
<proteinExistence type="predicted"/>